<proteinExistence type="predicted"/>
<sequence length="71" mass="7799">MKEISEQHISEPGLVVLDITAADEDTLRLVVAQLEERWATSGPAPVRRVPGRAGVTSRVYADIRRTGDQDV</sequence>
<dbReference type="Pfam" id="PF19711">
    <property type="entry name" value="DUF6207"/>
    <property type="match status" value="1"/>
</dbReference>
<keyword evidence="2" id="KW-1185">Reference proteome</keyword>
<evidence type="ECO:0000313" key="1">
    <source>
        <dbReference type="EMBL" id="TYR53311.1"/>
    </source>
</evidence>
<evidence type="ECO:0000313" key="2">
    <source>
        <dbReference type="Proteomes" id="UP000323242"/>
    </source>
</evidence>
<protein>
    <submittedName>
        <fullName evidence="1">Uncharacterized protein</fullName>
    </submittedName>
</protein>
<accession>A0A5D4IJE3</accession>
<name>A0A5D4IJE3_9ACTN</name>
<dbReference type="InterPro" id="IPR045775">
    <property type="entry name" value="DUF6207"/>
</dbReference>
<organism evidence="1 2">
    <name type="scientific">Streptomyces parvus</name>
    <dbReference type="NCBI Taxonomy" id="66428"/>
    <lineage>
        <taxon>Bacteria</taxon>
        <taxon>Bacillati</taxon>
        <taxon>Actinomycetota</taxon>
        <taxon>Actinomycetes</taxon>
        <taxon>Kitasatosporales</taxon>
        <taxon>Streptomycetaceae</taxon>
        <taxon>Streptomyces</taxon>
    </lineage>
</organism>
<gene>
    <name evidence="1" type="ORF">FY004_27355</name>
</gene>
<dbReference type="RefSeq" id="WP_148904120.1">
    <property type="nucleotide sequence ID" value="NZ_VSZQ01000180.1"/>
</dbReference>
<reference evidence="1 2" key="1">
    <citation type="submission" date="2019-08" db="EMBL/GenBank/DDBJ databases">
        <title>Draft genome for granaticin producer strain Streptomyces parvus C05.</title>
        <authorList>
            <person name="Gonzalez-Pimentel J.L."/>
        </authorList>
    </citation>
    <scope>NUCLEOTIDE SEQUENCE [LARGE SCALE GENOMIC DNA]</scope>
    <source>
        <strain evidence="1 2">C05</strain>
    </source>
</reference>
<dbReference type="AlphaFoldDB" id="A0A5D4IJE3"/>
<dbReference type="Proteomes" id="UP000323242">
    <property type="component" value="Unassembled WGS sequence"/>
</dbReference>
<dbReference type="EMBL" id="VSZQ01000180">
    <property type="protein sequence ID" value="TYR53311.1"/>
    <property type="molecule type" value="Genomic_DNA"/>
</dbReference>
<comment type="caution">
    <text evidence="1">The sequence shown here is derived from an EMBL/GenBank/DDBJ whole genome shotgun (WGS) entry which is preliminary data.</text>
</comment>